<evidence type="ECO:0000256" key="11">
    <source>
        <dbReference type="HAMAP-Rule" id="MF_00454"/>
    </source>
</evidence>
<dbReference type="EMBL" id="JBBNFP010000003">
    <property type="protein sequence ID" value="MEQ2485683.1"/>
    <property type="molecule type" value="Genomic_DNA"/>
</dbReference>
<comment type="catalytic activity">
    <reaction evidence="10">
        <text>fluoride(in) = fluoride(out)</text>
        <dbReference type="Rhea" id="RHEA:76159"/>
        <dbReference type="ChEBI" id="CHEBI:17051"/>
    </reaction>
    <physiologicalReaction direction="left-to-right" evidence="10">
        <dbReference type="Rhea" id="RHEA:76160"/>
    </physiologicalReaction>
</comment>
<evidence type="ECO:0000256" key="5">
    <source>
        <dbReference type="ARBA" id="ARBA00022989"/>
    </source>
</evidence>
<name>A0ABV1FMQ2_9BACT</name>
<evidence type="ECO:0000256" key="3">
    <source>
        <dbReference type="ARBA" id="ARBA00022519"/>
    </source>
</evidence>
<protein>
    <recommendedName>
        <fullName evidence="11">Fluoride-specific ion channel FluC</fullName>
    </recommendedName>
</protein>
<keyword evidence="13" id="KW-1185">Reference proteome</keyword>
<comment type="activity regulation">
    <text evidence="11">Na(+) is not transported, but it plays an essential structural role and its presence is essential for fluoride channel function.</text>
</comment>
<comment type="similarity">
    <text evidence="9 11">Belongs to the fluoride channel Fluc/FEX (TC 1.A.43) family.</text>
</comment>
<keyword evidence="7 11" id="KW-0472">Membrane</keyword>
<comment type="function">
    <text evidence="11">Fluoride-specific ion channel. Important for reducing fluoride concentration in the cell, thus reducing its toxicity.</text>
</comment>
<evidence type="ECO:0000256" key="2">
    <source>
        <dbReference type="ARBA" id="ARBA00022475"/>
    </source>
</evidence>
<evidence type="ECO:0000256" key="1">
    <source>
        <dbReference type="ARBA" id="ARBA00004651"/>
    </source>
</evidence>
<keyword evidence="11" id="KW-0915">Sodium</keyword>
<evidence type="ECO:0000256" key="7">
    <source>
        <dbReference type="ARBA" id="ARBA00023136"/>
    </source>
</evidence>
<evidence type="ECO:0000256" key="8">
    <source>
        <dbReference type="ARBA" id="ARBA00023303"/>
    </source>
</evidence>
<feature type="transmembrane region" description="Helical" evidence="11">
    <location>
        <begin position="33"/>
        <end position="55"/>
    </location>
</feature>
<keyword evidence="8 11" id="KW-0407">Ion channel</keyword>
<feature type="binding site" evidence="11">
    <location>
        <position position="78"/>
    </location>
    <ligand>
        <name>Na(+)</name>
        <dbReference type="ChEBI" id="CHEBI:29101"/>
        <note>structural</note>
    </ligand>
</feature>
<keyword evidence="3" id="KW-0997">Cell inner membrane</keyword>
<dbReference type="HAMAP" id="MF_00454">
    <property type="entry name" value="FluC"/>
    <property type="match status" value="1"/>
</dbReference>
<proteinExistence type="inferred from homology"/>
<dbReference type="RefSeq" id="WP_215758663.1">
    <property type="nucleotide sequence ID" value="NZ_JAHKBE010000002.1"/>
</dbReference>
<evidence type="ECO:0000256" key="10">
    <source>
        <dbReference type="ARBA" id="ARBA00035585"/>
    </source>
</evidence>
<evidence type="ECO:0000313" key="13">
    <source>
        <dbReference type="Proteomes" id="UP001487296"/>
    </source>
</evidence>
<dbReference type="NCBIfam" id="TIGR00494">
    <property type="entry name" value="crcB"/>
    <property type="match status" value="1"/>
</dbReference>
<organism evidence="12 13">
    <name type="scientific">Hallella faecis</name>
    <dbReference type="NCBI Taxonomy" id="2841596"/>
    <lineage>
        <taxon>Bacteria</taxon>
        <taxon>Pseudomonadati</taxon>
        <taxon>Bacteroidota</taxon>
        <taxon>Bacteroidia</taxon>
        <taxon>Bacteroidales</taxon>
        <taxon>Prevotellaceae</taxon>
        <taxon>Hallella</taxon>
    </lineage>
</organism>
<dbReference type="InterPro" id="IPR003691">
    <property type="entry name" value="FluC"/>
</dbReference>
<keyword evidence="5 11" id="KW-1133">Transmembrane helix</keyword>
<dbReference type="Pfam" id="PF02537">
    <property type="entry name" value="CRCB"/>
    <property type="match status" value="1"/>
</dbReference>
<evidence type="ECO:0000256" key="4">
    <source>
        <dbReference type="ARBA" id="ARBA00022692"/>
    </source>
</evidence>
<dbReference type="Proteomes" id="UP001487296">
    <property type="component" value="Unassembled WGS sequence"/>
</dbReference>
<comment type="subcellular location">
    <subcellularLocation>
        <location evidence="1 11">Cell membrane</location>
        <topology evidence="1 11">Multi-pass membrane protein</topology>
    </subcellularLocation>
</comment>
<accession>A0ABV1FMQ2</accession>
<evidence type="ECO:0000256" key="9">
    <source>
        <dbReference type="ARBA" id="ARBA00035120"/>
    </source>
</evidence>
<feature type="transmembrane region" description="Helical" evidence="11">
    <location>
        <begin position="67"/>
        <end position="84"/>
    </location>
</feature>
<feature type="transmembrane region" description="Helical" evidence="11">
    <location>
        <begin position="99"/>
        <end position="121"/>
    </location>
</feature>
<gene>
    <name evidence="11 12" type="primary">crcB</name>
    <name evidence="11" type="synonym">fluC</name>
    <name evidence="12" type="ORF">AAAT34_01285</name>
</gene>
<feature type="binding site" evidence="11">
    <location>
        <position position="75"/>
    </location>
    <ligand>
        <name>Na(+)</name>
        <dbReference type="ChEBI" id="CHEBI:29101"/>
        <note>structural</note>
    </ligand>
</feature>
<dbReference type="PANTHER" id="PTHR28259">
    <property type="entry name" value="FLUORIDE EXPORT PROTEIN 1-RELATED"/>
    <property type="match status" value="1"/>
</dbReference>
<keyword evidence="2 11" id="KW-1003">Cell membrane</keyword>
<sequence length="124" mass="12632">MKELLIVSLGSFFGGGMRYGVSKLIATHASLNFPLGTFTVNVLGCLLLGFLSGLNVGSGWLSPSAKLLLTTGFCGGFTTFSTFMNESASLAKGGDSLTTLLYVAGSVAVGFVAVVAGHLLAKSC</sequence>
<reference evidence="12 13" key="1">
    <citation type="submission" date="2024-04" db="EMBL/GenBank/DDBJ databases">
        <title>Human intestinal bacterial collection.</title>
        <authorList>
            <person name="Pauvert C."/>
            <person name="Hitch T.C.A."/>
            <person name="Clavel T."/>
        </authorList>
    </citation>
    <scope>NUCLEOTIDE SEQUENCE [LARGE SCALE GENOMIC DNA]</scope>
    <source>
        <strain evidence="12 13">CLA-AA-H145</strain>
    </source>
</reference>
<keyword evidence="11" id="KW-0479">Metal-binding</keyword>
<evidence type="ECO:0000256" key="6">
    <source>
        <dbReference type="ARBA" id="ARBA00023065"/>
    </source>
</evidence>
<keyword evidence="6 11" id="KW-0406">Ion transport</keyword>
<comment type="caution">
    <text evidence="12">The sequence shown here is derived from an EMBL/GenBank/DDBJ whole genome shotgun (WGS) entry which is preliminary data.</text>
</comment>
<keyword evidence="11" id="KW-0813">Transport</keyword>
<evidence type="ECO:0000313" key="12">
    <source>
        <dbReference type="EMBL" id="MEQ2485683.1"/>
    </source>
</evidence>
<keyword evidence="4 11" id="KW-0812">Transmembrane</keyword>
<dbReference type="PANTHER" id="PTHR28259:SF1">
    <property type="entry name" value="FLUORIDE EXPORT PROTEIN 1-RELATED"/>
    <property type="match status" value="1"/>
</dbReference>